<feature type="domain" description="Retroviral polymerase SH3-like" evidence="4">
    <location>
        <begin position="128"/>
        <end position="184"/>
    </location>
</feature>
<protein>
    <submittedName>
        <fullName evidence="5">Uncharacterized protein</fullName>
    </submittedName>
</protein>
<feature type="domain" description="Terpene synthase metal-binding" evidence="2">
    <location>
        <begin position="766"/>
        <end position="895"/>
    </location>
</feature>
<dbReference type="InterPro" id="IPR008949">
    <property type="entry name" value="Isoprenoid_synthase_dom_sf"/>
</dbReference>
<evidence type="ECO:0000259" key="3">
    <source>
        <dbReference type="Pfam" id="PF07727"/>
    </source>
</evidence>
<proteinExistence type="predicted"/>
<dbReference type="InterPro" id="IPR012337">
    <property type="entry name" value="RNaseH-like_sf"/>
</dbReference>
<dbReference type="InterPro" id="IPR057670">
    <property type="entry name" value="SH3_retrovirus"/>
</dbReference>
<evidence type="ECO:0000259" key="4">
    <source>
        <dbReference type="Pfam" id="PF25597"/>
    </source>
</evidence>
<evidence type="ECO:0000313" key="6">
    <source>
        <dbReference type="Proteomes" id="UP000596661"/>
    </source>
</evidence>
<keyword evidence="6" id="KW-1185">Reference proteome</keyword>
<dbReference type="PANTHER" id="PTHR11439">
    <property type="entry name" value="GAG-POL-RELATED RETROTRANSPOSON"/>
    <property type="match status" value="1"/>
</dbReference>
<feature type="compositionally biased region" description="Polar residues" evidence="1">
    <location>
        <begin position="240"/>
        <end position="251"/>
    </location>
</feature>
<evidence type="ECO:0000313" key="5">
    <source>
        <dbReference type="EnsemblPlants" id="cds.evm.model.02.1219"/>
    </source>
</evidence>
<evidence type="ECO:0000256" key="1">
    <source>
        <dbReference type="SAM" id="MobiDB-lite"/>
    </source>
</evidence>
<feature type="region of interest" description="Disordered" evidence="1">
    <location>
        <begin position="215"/>
        <end position="281"/>
    </location>
</feature>
<dbReference type="GO" id="GO:0000287">
    <property type="term" value="F:magnesium ion binding"/>
    <property type="evidence" value="ECO:0007669"/>
    <property type="project" value="InterPro"/>
</dbReference>
<accession>A0A803NSQ7</accession>
<dbReference type="CDD" id="cd09272">
    <property type="entry name" value="RNase_HI_RT_Ty1"/>
    <property type="match status" value="1"/>
</dbReference>
<dbReference type="Gramene" id="evm.model.02.1219">
    <property type="protein sequence ID" value="cds.evm.model.02.1219"/>
    <property type="gene ID" value="evm.TU.02.1219"/>
</dbReference>
<dbReference type="GO" id="GO:0010333">
    <property type="term" value="F:terpene synthase activity"/>
    <property type="evidence" value="ECO:0007669"/>
    <property type="project" value="InterPro"/>
</dbReference>
<dbReference type="Pfam" id="PF03936">
    <property type="entry name" value="Terpene_synth_C"/>
    <property type="match status" value="1"/>
</dbReference>
<reference evidence="5" key="1">
    <citation type="submission" date="2018-11" db="EMBL/GenBank/DDBJ databases">
        <authorList>
            <person name="Grassa J C."/>
        </authorList>
    </citation>
    <scope>NUCLEOTIDE SEQUENCE [LARGE SCALE GENOMIC DNA]</scope>
</reference>
<dbReference type="InterPro" id="IPR013103">
    <property type="entry name" value="RVT_2"/>
</dbReference>
<dbReference type="SUPFAM" id="SSF48576">
    <property type="entry name" value="Terpenoid synthases"/>
    <property type="match status" value="1"/>
</dbReference>
<sequence>MRPTMLFAIQSVSLKHNLREKLRGLELIGGEYQVFQDLAVQNGIDFHHSCPHILTKWESERKHRHIVEMGLTLLAQAHASQVLVGRFSTSVCLINRLPTGVLENKAPFEVLYSKQPNYSFLKTFGVACFPCLRPYQTHKFQFHSIKCVNLGYSESHKGYKCLSPTGRIYISKNVVFNELEFPFQLGFLNNYQHEKPVIVQSSSWSYLPTPTVPLSSQKSSQKPAASPSQQPSSSAFDVDSSLQQSPHNQSYYFDLHEPSSPGTSQTSAGFSPAPTAPTGHPMITRAKAGIFKPRAFAGTATWHPHTAEPLTVTEALAHPGWNSAMNSEVIALKKNKTWILVPRSDDQNLIGNKWVYREKLNADGSFQRFKARLVAKGFHQRPGIDFGETFSPVIKASTVRIVLTIAVTKGWDIGQLDINNAFLNGTLVEDVYMAQPEGFVEKGKEDYVCKLNKSLYGLRQAPRAWFEKLKNTLSSWKFKNSKADTSLFFYKTDTVIILVLIYVDDIIVTGNDSKRVKQFIDELNKRFTLKDLGPLHFFLGIEVYRDETGIYLTQTRYIEELLRRTNFTNLKICPTPATAGKPMSLSDGEPLNDPTAYRSIIGGLQYLSHTRPDISYAVNKLSQFLKAPTTTHWNGAKRVLRYLKGTMKHGLHIGCDSQLTLTGYSDADWACCPDDRRSVAGYCVYFGNTLVSWSSKKQNCCVKIDTESEYRALAHVAAEISWVESLLKELEFPLSTAVTWCDNQGANALASNPVFHARTKHIEVDVHFIRDKMKKLAQSYYVEAQWFHKKYTPTLQEYMEVALVSSTYYMLTATSFLGMGEEVSAEVFHWLMNSPKIVTASAVVCRLMDDVVSHKFEQDRGHVDSSVECYMKQYNVTEEEACKELKKQVLDAWKEMNEECMEPRDVPMSVLMRVVNLGRVIDAVYKDGDGYTHAGGIMKTFVKSLFIQNLPL</sequence>
<feature type="domain" description="Reverse transcriptase Ty1/copia-type" evidence="3">
    <location>
        <begin position="335"/>
        <end position="577"/>
    </location>
</feature>
<dbReference type="SUPFAM" id="SSF56672">
    <property type="entry name" value="DNA/RNA polymerases"/>
    <property type="match status" value="1"/>
</dbReference>
<dbReference type="Gene3D" id="1.10.600.10">
    <property type="entry name" value="Farnesyl Diphosphate Synthase"/>
    <property type="match status" value="1"/>
</dbReference>
<dbReference type="AlphaFoldDB" id="A0A803NSQ7"/>
<dbReference type="Pfam" id="PF25597">
    <property type="entry name" value="SH3_retrovirus"/>
    <property type="match status" value="1"/>
</dbReference>
<feature type="compositionally biased region" description="Polar residues" evidence="1">
    <location>
        <begin position="260"/>
        <end position="269"/>
    </location>
</feature>
<feature type="compositionally biased region" description="Low complexity" evidence="1">
    <location>
        <begin position="215"/>
        <end position="235"/>
    </location>
</feature>
<dbReference type="EnsemblPlants" id="evm.model.02.1219">
    <property type="protein sequence ID" value="cds.evm.model.02.1219"/>
    <property type="gene ID" value="evm.TU.02.1219"/>
</dbReference>
<dbReference type="Proteomes" id="UP000596661">
    <property type="component" value="Chromosome 2"/>
</dbReference>
<dbReference type="EMBL" id="UZAU01000165">
    <property type="status" value="NOT_ANNOTATED_CDS"/>
    <property type="molecule type" value="Genomic_DNA"/>
</dbReference>
<name>A0A803NSQ7_CANSA</name>
<dbReference type="InterPro" id="IPR005630">
    <property type="entry name" value="Terpene_synthase_metal-bd"/>
</dbReference>
<dbReference type="PANTHER" id="PTHR11439:SF500">
    <property type="entry name" value="RNA-DIRECTED DNA POLYMERASE"/>
    <property type="match status" value="1"/>
</dbReference>
<dbReference type="Pfam" id="PF07727">
    <property type="entry name" value="RVT_2"/>
    <property type="match status" value="1"/>
</dbReference>
<evidence type="ECO:0000259" key="2">
    <source>
        <dbReference type="Pfam" id="PF03936"/>
    </source>
</evidence>
<organism evidence="5 6">
    <name type="scientific">Cannabis sativa</name>
    <name type="common">Hemp</name>
    <name type="synonym">Marijuana</name>
    <dbReference type="NCBI Taxonomy" id="3483"/>
    <lineage>
        <taxon>Eukaryota</taxon>
        <taxon>Viridiplantae</taxon>
        <taxon>Streptophyta</taxon>
        <taxon>Embryophyta</taxon>
        <taxon>Tracheophyta</taxon>
        <taxon>Spermatophyta</taxon>
        <taxon>Magnoliopsida</taxon>
        <taxon>eudicotyledons</taxon>
        <taxon>Gunneridae</taxon>
        <taxon>Pentapetalae</taxon>
        <taxon>rosids</taxon>
        <taxon>fabids</taxon>
        <taxon>Rosales</taxon>
        <taxon>Cannabaceae</taxon>
        <taxon>Cannabis</taxon>
    </lineage>
</organism>
<dbReference type="InterPro" id="IPR043502">
    <property type="entry name" value="DNA/RNA_pol_sf"/>
</dbReference>
<dbReference type="SUPFAM" id="SSF53098">
    <property type="entry name" value="Ribonuclease H-like"/>
    <property type="match status" value="1"/>
</dbReference>
<reference evidence="5" key="2">
    <citation type="submission" date="2021-03" db="UniProtKB">
        <authorList>
            <consortium name="EnsemblPlants"/>
        </authorList>
    </citation>
    <scope>IDENTIFICATION</scope>
</reference>